<dbReference type="GO" id="GO:0005524">
    <property type="term" value="F:ATP binding"/>
    <property type="evidence" value="ECO:0007669"/>
    <property type="project" value="UniProtKB-UniRule"/>
</dbReference>
<evidence type="ECO:0000313" key="16">
    <source>
        <dbReference type="Proteomes" id="UP000078596"/>
    </source>
</evidence>
<evidence type="ECO:0000256" key="1">
    <source>
        <dbReference type="ARBA" id="ARBA00009922"/>
    </source>
</evidence>
<evidence type="ECO:0000256" key="3">
    <source>
        <dbReference type="ARBA" id="ARBA00022741"/>
    </source>
</evidence>
<dbReference type="Gene3D" id="3.40.50.300">
    <property type="entry name" value="P-loop containing nucleotide triphosphate hydrolases"/>
    <property type="match status" value="2"/>
</dbReference>
<keyword evidence="5 11" id="KW-0347">Helicase</keyword>
<feature type="domain" description="UvrD-like helicase ATP-binding" evidence="13">
    <location>
        <begin position="8"/>
        <end position="287"/>
    </location>
</feature>
<comment type="catalytic activity">
    <reaction evidence="10 11">
        <text>ATP + H2O = ADP + phosphate + H(+)</text>
        <dbReference type="Rhea" id="RHEA:13065"/>
        <dbReference type="ChEBI" id="CHEBI:15377"/>
        <dbReference type="ChEBI" id="CHEBI:15378"/>
        <dbReference type="ChEBI" id="CHEBI:30616"/>
        <dbReference type="ChEBI" id="CHEBI:43474"/>
        <dbReference type="ChEBI" id="CHEBI:456216"/>
        <dbReference type="EC" id="5.6.2.4"/>
    </reaction>
</comment>
<organism evidence="15 16">
    <name type="scientific">Halothiobacillus diazotrophicus</name>
    <dbReference type="NCBI Taxonomy" id="1860122"/>
    <lineage>
        <taxon>Bacteria</taxon>
        <taxon>Pseudomonadati</taxon>
        <taxon>Pseudomonadota</taxon>
        <taxon>Gammaproteobacteria</taxon>
        <taxon>Chromatiales</taxon>
        <taxon>Halothiobacillaceae</taxon>
        <taxon>Halothiobacillus</taxon>
    </lineage>
</organism>
<dbReference type="Proteomes" id="UP000078596">
    <property type="component" value="Chromosome"/>
</dbReference>
<comment type="similarity">
    <text evidence="1 11">Belongs to the helicase family. UvrD subfamily.</text>
</comment>
<keyword evidence="2 11" id="KW-0235">DNA replication</keyword>
<dbReference type="HAMAP" id="MF_01920">
    <property type="entry name" value="Helicase_Rep"/>
    <property type="match status" value="1"/>
</dbReference>
<dbReference type="EMBL" id="CP016027">
    <property type="protein sequence ID" value="ANJ66317.1"/>
    <property type="molecule type" value="Genomic_DNA"/>
</dbReference>
<dbReference type="GO" id="GO:0016887">
    <property type="term" value="F:ATP hydrolysis activity"/>
    <property type="evidence" value="ECO:0007669"/>
    <property type="project" value="RHEA"/>
</dbReference>
<sequence length="678" mass="77077">MSALTGVHGLNPEQSRAVRHLDGPLLVLAGAGSGKTRVITEKIVYLIERQGIPARGIFAVTFTNKAAKEMRERTDALLPADRRRGLNISTFHTLGLNFIRREFAAMGLRAGFTVLDAEDSLAVIKSLINHSEYKDVIDPKAAQWQISLWKNDLLAPSTALNSAVDEEQQAMARLYDQYRNQLQACNALDFDDLIGRPVELLRENPEVRDRWQQRVRYLLVDEYQDTNTTQYELVRLLTGSLGAFTAVGDDHQSIYAWRGARPENLTRLATDFPNLTTLKLEQNYRSVNSILKAANHLIANDATTQPKRLWSEIGIGEPHRVIVCATAEDEAERIATEILHQHFRNQTEYRDFAVLFRGNHQARLIEQALRKLSIPYNLTGGQSFFERAEIKDAMAYLKLLVNPDDDAALLRVINTPRREIGPTTVEKLGRYARERRCSLYQAARSAGLQTMLDDRAYHRLNRFCGWLDATREQPGTDAVNVLQQLFADIDYLGYLHEQETSAKAAERRWQNLSEWLDWLTRIATDSAENGEVMDLPALAQRMTLLGILDQQTREKDSNAVSLLTLHAAKGLEYKHVFMAGMEEEILPHRDCVDDDRLHEERRLCFVGITRAQISLTFTLTQRRRRYGEWLNTVPSRFLDEIPADLLNWQGVGIEQPKAVTQAQGRAHLESIRAMLGKS</sequence>
<dbReference type="SUPFAM" id="SSF52540">
    <property type="entry name" value="P-loop containing nucleoside triphosphate hydrolases"/>
    <property type="match status" value="1"/>
</dbReference>
<evidence type="ECO:0000259" key="14">
    <source>
        <dbReference type="PROSITE" id="PS51217"/>
    </source>
</evidence>
<dbReference type="GO" id="GO:0005829">
    <property type="term" value="C:cytosol"/>
    <property type="evidence" value="ECO:0007669"/>
    <property type="project" value="TreeGrafter"/>
</dbReference>
<evidence type="ECO:0000256" key="7">
    <source>
        <dbReference type="ARBA" id="ARBA00023125"/>
    </source>
</evidence>
<dbReference type="GO" id="GO:0000725">
    <property type="term" value="P:recombinational repair"/>
    <property type="evidence" value="ECO:0007669"/>
    <property type="project" value="TreeGrafter"/>
</dbReference>
<dbReference type="GO" id="GO:0043138">
    <property type="term" value="F:3'-5' DNA helicase activity"/>
    <property type="evidence" value="ECO:0007669"/>
    <property type="project" value="UniProtKB-UniRule"/>
</dbReference>
<protein>
    <recommendedName>
        <fullName evidence="11">ATP-dependent DNA helicase Rep</fullName>
        <ecNumber evidence="11">5.6.2.4</ecNumber>
    </recommendedName>
    <alternativeName>
        <fullName evidence="11">DNA 3'-5' helicase Rep</fullName>
    </alternativeName>
</protein>
<feature type="domain" description="UvrD-like helicase C-terminal" evidence="14">
    <location>
        <begin position="288"/>
        <end position="570"/>
    </location>
</feature>
<dbReference type="RefSeq" id="WP_066098200.1">
    <property type="nucleotide sequence ID" value="NZ_CP016027.1"/>
</dbReference>
<accession>A0A191ZEM6</accession>
<dbReference type="Gene3D" id="1.10.10.160">
    <property type="match status" value="1"/>
</dbReference>
<evidence type="ECO:0000256" key="4">
    <source>
        <dbReference type="ARBA" id="ARBA00022801"/>
    </source>
</evidence>
<dbReference type="InterPro" id="IPR005752">
    <property type="entry name" value="Helicase_Rep"/>
</dbReference>
<evidence type="ECO:0000256" key="9">
    <source>
        <dbReference type="ARBA" id="ARBA00034617"/>
    </source>
</evidence>
<dbReference type="STRING" id="1860122.A9404_02020"/>
<dbReference type="PROSITE" id="PS51198">
    <property type="entry name" value="UVRD_HELICASE_ATP_BIND"/>
    <property type="match status" value="1"/>
</dbReference>
<dbReference type="AlphaFoldDB" id="A0A191ZEM6"/>
<dbReference type="Gene3D" id="1.10.486.10">
    <property type="entry name" value="PCRA, domain 4"/>
    <property type="match status" value="1"/>
</dbReference>
<dbReference type="GO" id="GO:0006260">
    <property type="term" value="P:DNA replication"/>
    <property type="evidence" value="ECO:0007669"/>
    <property type="project" value="UniProtKB-UniRule"/>
</dbReference>
<dbReference type="InterPro" id="IPR014016">
    <property type="entry name" value="UvrD-like_ATP-bd"/>
</dbReference>
<evidence type="ECO:0000256" key="5">
    <source>
        <dbReference type="ARBA" id="ARBA00022806"/>
    </source>
</evidence>
<dbReference type="EC" id="5.6.2.4" evidence="11"/>
<keyword evidence="4 11" id="KW-0378">Hydrolase</keyword>
<dbReference type="InterPro" id="IPR000212">
    <property type="entry name" value="DNA_helicase_UvrD/REP"/>
</dbReference>
<name>A0A191ZEM6_9GAMM</name>
<evidence type="ECO:0000256" key="10">
    <source>
        <dbReference type="ARBA" id="ARBA00048988"/>
    </source>
</evidence>
<evidence type="ECO:0000256" key="12">
    <source>
        <dbReference type="PROSITE-ProRule" id="PRU00560"/>
    </source>
</evidence>
<keyword evidence="3 11" id="KW-0547">Nucleotide-binding</keyword>
<evidence type="ECO:0000259" key="13">
    <source>
        <dbReference type="PROSITE" id="PS51198"/>
    </source>
</evidence>
<dbReference type="InterPro" id="IPR027417">
    <property type="entry name" value="P-loop_NTPase"/>
</dbReference>
<dbReference type="Pfam" id="PF00580">
    <property type="entry name" value="UvrD-helicase"/>
    <property type="match status" value="1"/>
</dbReference>
<dbReference type="PROSITE" id="PS51217">
    <property type="entry name" value="UVRD_HELICASE_CTER"/>
    <property type="match status" value="1"/>
</dbReference>
<dbReference type="Pfam" id="PF13361">
    <property type="entry name" value="UvrD_C"/>
    <property type="match status" value="1"/>
</dbReference>
<keyword evidence="16" id="KW-1185">Reference proteome</keyword>
<reference evidence="15 16" key="1">
    <citation type="submission" date="2016-06" db="EMBL/GenBank/DDBJ databases">
        <title>Insight into the functional genes involving in sulfur oxidation in Pearl River water.</title>
        <authorList>
            <person name="Luo J."/>
            <person name="Tan X."/>
            <person name="Lin W."/>
        </authorList>
    </citation>
    <scope>NUCLEOTIDE SEQUENCE [LARGE SCALE GENOMIC DNA]</scope>
    <source>
        <strain evidence="15 16">LS2</strain>
    </source>
</reference>
<dbReference type="CDD" id="cd17932">
    <property type="entry name" value="DEXQc_UvrD"/>
    <property type="match status" value="1"/>
</dbReference>
<feature type="binding site" evidence="12">
    <location>
        <begin position="29"/>
        <end position="36"/>
    </location>
    <ligand>
        <name>ATP</name>
        <dbReference type="ChEBI" id="CHEBI:30616"/>
    </ligand>
</feature>
<evidence type="ECO:0000256" key="6">
    <source>
        <dbReference type="ARBA" id="ARBA00022840"/>
    </source>
</evidence>
<keyword evidence="8 11" id="KW-0413">Isomerase</keyword>
<proteinExistence type="inferred from homology"/>
<keyword evidence="7 11" id="KW-0238">DNA-binding</keyword>
<comment type="subunit">
    <text evidence="11">Homodimer.</text>
</comment>
<dbReference type="InterPro" id="IPR014017">
    <property type="entry name" value="DNA_helicase_UvrD-like_C"/>
</dbReference>
<evidence type="ECO:0000256" key="2">
    <source>
        <dbReference type="ARBA" id="ARBA00022705"/>
    </source>
</evidence>
<evidence type="ECO:0000256" key="11">
    <source>
        <dbReference type="HAMAP-Rule" id="MF_01920"/>
    </source>
</evidence>
<dbReference type="InterPro" id="IPR013986">
    <property type="entry name" value="DExx_box_DNA_helicase_dom_sf"/>
</dbReference>
<comment type="function">
    <text evidence="11">Rep helicase is a single-stranded DNA-dependent ATPase involved in DNA replication; it can initiate unwinding at a nick in the DNA. It binds to the single-stranded DNA and acts in a progressive fashion along the DNA in the 3' to 5' direction.</text>
</comment>
<dbReference type="KEGG" id="haz:A9404_02020"/>
<comment type="catalytic activity">
    <reaction evidence="9 11">
        <text>Couples ATP hydrolysis with the unwinding of duplex DNA by translocating in the 3'-5' direction.</text>
        <dbReference type="EC" id="5.6.2.4"/>
    </reaction>
</comment>
<dbReference type="OrthoDB" id="9806690at2"/>
<dbReference type="GO" id="GO:0003697">
    <property type="term" value="F:single-stranded DNA binding"/>
    <property type="evidence" value="ECO:0007669"/>
    <property type="project" value="UniProtKB-UniRule"/>
</dbReference>
<evidence type="ECO:0000313" key="15">
    <source>
        <dbReference type="EMBL" id="ANJ66317.1"/>
    </source>
</evidence>
<dbReference type="PANTHER" id="PTHR11070">
    <property type="entry name" value="UVRD / RECB / PCRA DNA HELICASE FAMILY MEMBER"/>
    <property type="match status" value="1"/>
</dbReference>
<evidence type="ECO:0000256" key="8">
    <source>
        <dbReference type="ARBA" id="ARBA00023235"/>
    </source>
</evidence>
<gene>
    <name evidence="11" type="primary">rep</name>
    <name evidence="15" type="ORF">A9404_02020</name>
</gene>
<feature type="binding site" evidence="11">
    <location>
        <position position="285"/>
    </location>
    <ligand>
        <name>ATP</name>
        <dbReference type="ChEBI" id="CHEBI:30616"/>
    </ligand>
</feature>
<keyword evidence="6 11" id="KW-0067">ATP-binding</keyword>
<dbReference type="PANTHER" id="PTHR11070:SF64">
    <property type="entry name" value="ATP-DEPENDENT DNA HELICASE REP"/>
    <property type="match status" value="1"/>
</dbReference>